<evidence type="ECO:0000313" key="3">
    <source>
        <dbReference type="Proteomes" id="UP000597762"/>
    </source>
</evidence>
<organism evidence="2 3">
    <name type="scientific">Acanthosepion pharaonis</name>
    <name type="common">Pharaoh cuttlefish</name>
    <name type="synonym">Sepia pharaonis</name>
    <dbReference type="NCBI Taxonomy" id="158019"/>
    <lineage>
        <taxon>Eukaryota</taxon>
        <taxon>Metazoa</taxon>
        <taxon>Spiralia</taxon>
        <taxon>Lophotrochozoa</taxon>
        <taxon>Mollusca</taxon>
        <taxon>Cephalopoda</taxon>
        <taxon>Coleoidea</taxon>
        <taxon>Decapodiformes</taxon>
        <taxon>Sepiida</taxon>
        <taxon>Sepiina</taxon>
        <taxon>Sepiidae</taxon>
        <taxon>Acanthosepion</taxon>
    </lineage>
</organism>
<dbReference type="GO" id="GO:0031083">
    <property type="term" value="C:BLOC-1 complex"/>
    <property type="evidence" value="ECO:0007669"/>
    <property type="project" value="TreeGrafter"/>
</dbReference>
<dbReference type="PANTHER" id="PTHR16230:SF3">
    <property type="entry name" value="BIOGENESIS OF LYSOSOMAL ORGANELLES COMPLEX-1, SUBUNIT 4, CAPPUCCINO"/>
    <property type="match status" value="1"/>
</dbReference>
<evidence type="ECO:0000313" key="2">
    <source>
        <dbReference type="EMBL" id="CAE1295740.1"/>
    </source>
</evidence>
<sequence length="171" mass="19283">MSAEADDMEIPVVVSDLPSTVLTEELISDYVEYLKVDSSQEEKRFSESIDEMLTKLDEFCGLVDMIRGDSTLCLYKTLPEISMKAAEMQKVFDKIDQLEAFVSIVSKNVHMMEEHVNKAEAKMGSLSGIKKMITSLVSPKHSAARSRTNSRTDNFQPPEIFSTSEYFPKQP</sequence>
<reference evidence="2" key="1">
    <citation type="submission" date="2021-01" db="EMBL/GenBank/DDBJ databases">
        <authorList>
            <person name="Li R."/>
            <person name="Bekaert M."/>
        </authorList>
    </citation>
    <scope>NUCLEOTIDE SEQUENCE</scope>
    <source>
        <strain evidence="2">Farmed</strain>
    </source>
</reference>
<feature type="compositionally biased region" description="Polar residues" evidence="1">
    <location>
        <begin position="145"/>
        <end position="165"/>
    </location>
</feature>
<dbReference type="OrthoDB" id="2372305at2759"/>
<protein>
    <submittedName>
        <fullName evidence="2">BLOC1S4</fullName>
    </submittedName>
</protein>
<dbReference type="AlphaFoldDB" id="A0A812DDS1"/>
<dbReference type="EMBL" id="CAHIKZ030003065">
    <property type="protein sequence ID" value="CAE1295740.1"/>
    <property type="molecule type" value="Genomic_DNA"/>
</dbReference>
<accession>A0A812DDS1</accession>
<keyword evidence="3" id="KW-1185">Reference proteome</keyword>
<dbReference type="Proteomes" id="UP000597762">
    <property type="component" value="Unassembled WGS sequence"/>
</dbReference>
<gene>
    <name evidence="2" type="ORF">SPHA_51085</name>
</gene>
<feature type="region of interest" description="Disordered" evidence="1">
    <location>
        <begin position="139"/>
        <end position="171"/>
    </location>
</feature>
<evidence type="ECO:0000256" key="1">
    <source>
        <dbReference type="SAM" id="MobiDB-lite"/>
    </source>
</evidence>
<name>A0A812DDS1_ACAPH</name>
<comment type="caution">
    <text evidence="2">The sequence shown here is derived from an EMBL/GenBank/DDBJ whole genome shotgun (WGS) entry which is preliminary data.</text>
</comment>
<proteinExistence type="predicted"/>
<dbReference type="PANTHER" id="PTHR16230">
    <property type="entry name" value="CAPPUCCINO"/>
    <property type="match status" value="1"/>
</dbReference>
<dbReference type="InterPro" id="IPR024857">
    <property type="entry name" value="Cappuccino"/>
</dbReference>